<sequence>MSNIVQITHKRVKKAKIIFEFDVQSKSYTHNELSPMRSGLLNTMGDKLAIADLDYHYSTIYDLELWLANFVYIPLKSTDKATIIKFTKRAVRALDKIIKENKEYTDSVRKGITNLRHTNDFDFDDSPSAYSTPEHNEEISVPTDDFNFDELDIDNEIDFGIKTKQPTDEPQAKDNDDELDAEIAKHLIDGAKGLEIFFTALAGLCRVVGEQCVNKDSK</sequence>
<dbReference type="RefSeq" id="WP_014860553.1">
    <property type="nucleotide sequence ID" value="NC_018220.1"/>
</dbReference>
<evidence type="ECO:0000313" key="1">
    <source>
        <dbReference type="EMBL" id="AFO48727.1"/>
    </source>
</evidence>
<protein>
    <submittedName>
        <fullName evidence="1">Uncharacterized protein</fullName>
    </submittedName>
</protein>
<gene>
    <name evidence="1" type="ordered locus">T1E_2888</name>
</gene>
<dbReference type="AlphaFoldDB" id="I7BX28"/>
<evidence type="ECO:0000313" key="2">
    <source>
        <dbReference type="Proteomes" id="UP000006503"/>
    </source>
</evidence>
<name>I7BX28_PSEPT</name>
<dbReference type="KEGG" id="ppx:T1E_2888"/>
<accession>I7BX28</accession>
<reference evidence="2" key="1">
    <citation type="journal article" date="2013" name="Microb. Biotechnol.">
        <title>Metabolic potential of the organic-solvent tolerant Pseudomonas putida DOT-T1E deduced from its annotated genome.</title>
        <authorList>
            <person name="Udaondo Z."/>
            <person name="Molina L."/>
            <person name="Daniels C."/>
            <person name="Gomez M.J."/>
            <person name="Molina-Henares M.A."/>
            <person name="Matilla M.A."/>
            <person name="Roca A."/>
            <person name="Fernandez M."/>
            <person name="Duque E."/>
            <person name="Segura A."/>
            <person name="Ramos J.L."/>
        </authorList>
    </citation>
    <scope>NUCLEOTIDE SEQUENCE [LARGE SCALE GENOMIC DNA]</scope>
    <source>
        <strain evidence="2">DOT-T1E</strain>
    </source>
</reference>
<dbReference type="Proteomes" id="UP000006503">
    <property type="component" value="Chromosome"/>
</dbReference>
<proteinExistence type="predicted"/>
<dbReference type="HOGENOM" id="CLU_1266037_0_0_6"/>
<organism evidence="1 2">
    <name type="scientific">Pseudomonas putida (strain DOT-T1E)</name>
    <dbReference type="NCBI Taxonomy" id="1196325"/>
    <lineage>
        <taxon>Bacteria</taxon>
        <taxon>Pseudomonadati</taxon>
        <taxon>Pseudomonadota</taxon>
        <taxon>Gammaproteobacteria</taxon>
        <taxon>Pseudomonadales</taxon>
        <taxon>Pseudomonadaceae</taxon>
        <taxon>Pseudomonas</taxon>
    </lineage>
</organism>
<dbReference type="EMBL" id="CP003734">
    <property type="protein sequence ID" value="AFO48727.1"/>
    <property type="molecule type" value="Genomic_DNA"/>
</dbReference>